<feature type="transmembrane region" description="Helical" evidence="1">
    <location>
        <begin position="70"/>
        <end position="88"/>
    </location>
</feature>
<feature type="transmembrane region" description="Helical" evidence="1">
    <location>
        <begin position="7"/>
        <end position="27"/>
    </location>
</feature>
<evidence type="ECO:0000313" key="2">
    <source>
        <dbReference type="EMBL" id="MFC6997710.1"/>
    </source>
</evidence>
<comment type="caution">
    <text evidence="2">The sequence shown here is derived from an EMBL/GenBank/DDBJ whole genome shotgun (WGS) entry which is preliminary data.</text>
</comment>
<accession>A0ABW2DKZ0</accession>
<dbReference type="RefSeq" id="WP_066618740.1">
    <property type="nucleotide sequence ID" value="NZ_JBHSYQ010000003.1"/>
</dbReference>
<feature type="transmembrane region" description="Helical" evidence="1">
    <location>
        <begin position="33"/>
        <end position="63"/>
    </location>
</feature>
<reference evidence="3" key="1">
    <citation type="journal article" date="2019" name="Int. J. Syst. Evol. Microbiol.">
        <title>The Global Catalogue of Microorganisms (GCM) 10K type strain sequencing project: providing services to taxonomists for standard genome sequencing and annotation.</title>
        <authorList>
            <consortium name="The Broad Institute Genomics Platform"/>
            <consortium name="The Broad Institute Genome Sequencing Center for Infectious Disease"/>
            <person name="Wu L."/>
            <person name="Ma J."/>
        </authorList>
    </citation>
    <scope>NUCLEOTIDE SEQUENCE [LARGE SCALE GENOMIC DNA]</scope>
    <source>
        <strain evidence="3">CGMCC 4.7393</strain>
    </source>
</reference>
<proteinExistence type="predicted"/>
<keyword evidence="3" id="KW-1185">Reference proteome</keyword>
<evidence type="ECO:0000313" key="3">
    <source>
        <dbReference type="Proteomes" id="UP001596405"/>
    </source>
</evidence>
<feature type="transmembrane region" description="Helical" evidence="1">
    <location>
        <begin position="94"/>
        <end position="112"/>
    </location>
</feature>
<sequence>MINFKISTFVGLICLVQLLVVFGFGLYNENGDIIAASLYLLVFFLPAVLINFIMGFSLILINFKSRLDRLVFLLLFVTVAFLVGNELLETTGYVLYRWVIIASSLLCGLYFYRGLKKNQAAAQ</sequence>
<name>A0ABW2DKZ0_9BACT</name>
<dbReference type="EMBL" id="JBHSYQ010000003">
    <property type="protein sequence ID" value="MFC6997710.1"/>
    <property type="molecule type" value="Genomic_DNA"/>
</dbReference>
<gene>
    <name evidence="2" type="ORF">ACFQHR_08735</name>
</gene>
<dbReference type="Proteomes" id="UP001596405">
    <property type="component" value="Unassembled WGS sequence"/>
</dbReference>
<evidence type="ECO:0000256" key="1">
    <source>
        <dbReference type="SAM" id="Phobius"/>
    </source>
</evidence>
<organism evidence="2 3">
    <name type="scientific">Rufibacter roseus</name>
    <dbReference type="NCBI Taxonomy" id="1567108"/>
    <lineage>
        <taxon>Bacteria</taxon>
        <taxon>Pseudomonadati</taxon>
        <taxon>Bacteroidota</taxon>
        <taxon>Cytophagia</taxon>
        <taxon>Cytophagales</taxon>
        <taxon>Hymenobacteraceae</taxon>
        <taxon>Rufibacter</taxon>
    </lineage>
</organism>
<protein>
    <submittedName>
        <fullName evidence="2">Uncharacterized protein</fullName>
    </submittedName>
</protein>
<keyword evidence="1" id="KW-0812">Transmembrane</keyword>
<keyword evidence="1" id="KW-0472">Membrane</keyword>
<keyword evidence="1" id="KW-1133">Transmembrane helix</keyword>